<keyword evidence="1" id="KW-0472">Membrane</keyword>
<dbReference type="AlphaFoldDB" id="A0AAW5TII4"/>
<name>A0AAW5TII4_9LACT</name>
<protein>
    <submittedName>
        <fullName evidence="2">Heme exporter protein D</fullName>
    </submittedName>
</protein>
<dbReference type="Proteomes" id="UP001207687">
    <property type="component" value="Unassembled WGS sequence"/>
</dbReference>
<proteinExistence type="predicted"/>
<dbReference type="RefSeq" id="WP_242327206.1">
    <property type="nucleotide sequence ID" value="NZ_CAKOCK010000002.1"/>
</dbReference>
<feature type="transmembrane region" description="Helical" evidence="1">
    <location>
        <begin position="44"/>
        <end position="64"/>
    </location>
</feature>
<evidence type="ECO:0000256" key="1">
    <source>
        <dbReference type="SAM" id="Phobius"/>
    </source>
</evidence>
<reference evidence="2" key="1">
    <citation type="submission" date="2023-08" db="EMBL/GenBank/DDBJ databases">
        <title>Genomic analyses of the natural microbiome of Caenorhabditis elegans.</title>
        <authorList>
            <person name="Samuel B."/>
        </authorList>
    </citation>
    <scope>NUCLEOTIDE SEQUENCE</scope>
    <source>
        <strain evidence="2">BIGb0220</strain>
    </source>
</reference>
<feature type="transmembrane region" description="Helical" evidence="1">
    <location>
        <begin position="85"/>
        <end position="106"/>
    </location>
</feature>
<feature type="transmembrane region" description="Helical" evidence="1">
    <location>
        <begin position="143"/>
        <end position="165"/>
    </location>
</feature>
<comment type="caution">
    <text evidence="2">The sequence shown here is derived from an EMBL/GenBank/DDBJ whole genome shotgun (WGS) entry which is preliminary data.</text>
</comment>
<keyword evidence="1" id="KW-0812">Transmembrane</keyword>
<dbReference type="EMBL" id="JAOQNN010000001">
    <property type="protein sequence ID" value="MCW2280945.1"/>
    <property type="molecule type" value="Genomic_DNA"/>
</dbReference>
<feature type="transmembrane region" description="Helical" evidence="1">
    <location>
        <begin position="171"/>
        <end position="189"/>
    </location>
</feature>
<sequence>MKKHIKTNSKTKKYLLGVVFLITISNYLYLFLFNKDSIKLSAGFWGLIIWIIFVIIGGGIYALGIKSVIKRDDLPQTLKDDYQNIDLSTCLIYILILSNLPCWYFLRYSPIVYLPMVILILATLIRSYILERNVMNDNDIKRNIIVSVIGLVLILALLIFEIFSFGSDIEFYHLIMLGFMIIILIALLIESLKERKKRKKLLQELDDELKEKQ</sequence>
<organism evidence="2 3">
    <name type="scientific">Lactococcus lactis</name>
    <dbReference type="NCBI Taxonomy" id="1358"/>
    <lineage>
        <taxon>Bacteria</taxon>
        <taxon>Bacillati</taxon>
        <taxon>Bacillota</taxon>
        <taxon>Bacilli</taxon>
        <taxon>Lactobacillales</taxon>
        <taxon>Streptococcaceae</taxon>
        <taxon>Lactococcus</taxon>
    </lineage>
</organism>
<feature type="transmembrane region" description="Helical" evidence="1">
    <location>
        <begin position="14"/>
        <end position="32"/>
    </location>
</feature>
<gene>
    <name evidence="2" type="ORF">M2256_001403</name>
</gene>
<accession>A0AAW5TII4</accession>
<evidence type="ECO:0000313" key="3">
    <source>
        <dbReference type="Proteomes" id="UP001207687"/>
    </source>
</evidence>
<feature type="transmembrane region" description="Helical" evidence="1">
    <location>
        <begin position="112"/>
        <end position="131"/>
    </location>
</feature>
<evidence type="ECO:0000313" key="2">
    <source>
        <dbReference type="EMBL" id="MCW2280945.1"/>
    </source>
</evidence>
<keyword evidence="1" id="KW-1133">Transmembrane helix</keyword>